<dbReference type="GO" id="GO:0005634">
    <property type="term" value="C:nucleus"/>
    <property type="evidence" value="ECO:0007669"/>
    <property type="project" value="UniProtKB-SubCell"/>
</dbReference>
<keyword evidence="2 5" id="KW-0238">DNA-binding</keyword>
<dbReference type="InterPro" id="IPR009057">
    <property type="entry name" value="Homeodomain-like_sf"/>
</dbReference>
<evidence type="ECO:0000256" key="4">
    <source>
        <dbReference type="ARBA" id="ARBA00023242"/>
    </source>
</evidence>
<dbReference type="STRING" id="10195.A0A3M7RHH5"/>
<evidence type="ECO:0000313" key="10">
    <source>
        <dbReference type="Proteomes" id="UP000276133"/>
    </source>
</evidence>
<sequence length="291" mass="33654">MNRYQDNISPEPNIGLNLNECYKTPNLQQYSSVYSINQLYPTPPSDSDSSPATEQSSKISTDNFSTPILGYYDQNSFNNESQDGSLYRKIHHEEKNAQPNVDLKSTSRFKRRSRTTYTKTQLDALESTFQKTHYPEIRVVDDLSSMLNLSTERISIWFQNRRARFKKARKLETQENRLAMEGSNQLPNNGYNYSTGYTMPNYQNIVSAKQDNFPLNRNIFSSFAPIQEDQSLRTPFSDNLNNPNYYSQTPGMQQSLSTSLAFYQNHLTPKTSGYYQSYPILYPPYQSSNIQ</sequence>
<dbReference type="OrthoDB" id="6022677at2759"/>
<dbReference type="PANTHER" id="PTHR24329:SF543">
    <property type="entry name" value="FI01017P-RELATED"/>
    <property type="match status" value="1"/>
</dbReference>
<dbReference type="PROSITE" id="PS00027">
    <property type="entry name" value="HOMEOBOX_1"/>
    <property type="match status" value="1"/>
</dbReference>
<dbReference type="EMBL" id="REGN01003358">
    <property type="protein sequence ID" value="RNA23022.1"/>
    <property type="molecule type" value="Genomic_DNA"/>
</dbReference>
<feature type="region of interest" description="Disordered" evidence="7">
    <location>
        <begin position="37"/>
        <end position="61"/>
    </location>
</feature>
<evidence type="ECO:0000256" key="7">
    <source>
        <dbReference type="SAM" id="MobiDB-lite"/>
    </source>
</evidence>
<evidence type="ECO:0000313" key="9">
    <source>
        <dbReference type="EMBL" id="RNA23022.1"/>
    </source>
</evidence>
<feature type="compositionally biased region" description="Polar residues" evidence="7">
    <location>
        <begin position="52"/>
        <end position="61"/>
    </location>
</feature>
<dbReference type="InterPro" id="IPR001356">
    <property type="entry name" value="HD"/>
</dbReference>
<proteinExistence type="predicted"/>
<dbReference type="SUPFAM" id="SSF46689">
    <property type="entry name" value="Homeodomain-like"/>
    <property type="match status" value="1"/>
</dbReference>
<reference evidence="9 10" key="1">
    <citation type="journal article" date="2018" name="Sci. Rep.">
        <title>Genomic signatures of local adaptation to the degree of environmental predictability in rotifers.</title>
        <authorList>
            <person name="Franch-Gras L."/>
            <person name="Hahn C."/>
            <person name="Garcia-Roger E.M."/>
            <person name="Carmona M.J."/>
            <person name="Serra M."/>
            <person name="Gomez A."/>
        </authorList>
    </citation>
    <scope>NUCLEOTIDE SEQUENCE [LARGE SCALE GENOMIC DNA]</scope>
    <source>
        <strain evidence="9">HYR1</strain>
    </source>
</reference>
<feature type="DNA-binding region" description="Homeobox" evidence="5">
    <location>
        <begin position="110"/>
        <end position="169"/>
    </location>
</feature>
<evidence type="ECO:0000256" key="3">
    <source>
        <dbReference type="ARBA" id="ARBA00023155"/>
    </source>
</evidence>
<keyword evidence="4 5" id="KW-0539">Nucleus</keyword>
<dbReference type="Gene3D" id="1.10.10.60">
    <property type="entry name" value="Homeodomain-like"/>
    <property type="match status" value="1"/>
</dbReference>
<dbReference type="AlphaFoldDB" id="A0A3M7RHH5"/>
<gene>
    <name evidence="9" type="ORF">BpHYR1_014672</name>
</gene>
<feature type="domain" description="Homeobox" evidence="8">
    <location>
        <begin position="108"/>
        <end position="168"/>
    </location>
</feature>
<keyword evidence="3 5" id="KW-0371">Homeobox</keyword>
<protein>
    <submittedName>
        <fullName evidence="9">Paired mesoderm homeobox 2</fullName>
    </submittedName>
</protein>
<evidence type="ECO:0000259" key="8">
    <source>
        <dbReference type="PROSITE" id="PS50071"/>
    </source>
</evidence>
<dbReference type="Pfam" id="PF00046">
    <property type="entry name" value="Homeodomain"/>
    <property type="match status" value="1"/>
</dbReference>
<dbReference type="GO" id="GO:0000977">
    <property type="term" value="F:RNA polymerase II transcription regulatory region sequence-specific DNA binding"/>
    <property type="evidence" value="ECO:0007669"/>
    <property type="project" value="TreeGrafter"/>
</dbReference>
<dbReference type="PROSITE" id="PS50071">
    <property type="entry name" value="HOMEOBOX_2"/>
    <property type="match status" value="1"/>
</dbReference>
<dbReference type="InterPro" id="IPR050649">
    <property type="entry name" value="Paired_Homeobox_TFs"/>
</dbReference>
<dbReference type="GO" id="GO:0000981">
    <property type="term" value="F:DNA-binding transcription factor activity, RNA polymerase II-specific"/>
    <property type="evidence" value="ECO:0007669"/>
    <property type="project" value="InterPro"/>
</dbReference>
<evidence type="ECO:0000256" key="1">
    <source>
        <dbReference type="ARBA" id="ARBA00004123"/>
    </source>
</evidence>
<dbReference type="PANTHER" id="PTHR24329">
    <property type="entry name" value="HOMEOBOX PROTEIN ARISTALESS"/>
    <property type="match status" value="1"/>
</dbReference>
<comment type="subcellular location">
    <subcellularLocation>
        <location evidence="1 5 6">Nucleus</location>
    </subcellularLocation>
</comment>
<dbReference type="Proteomes" id="UP000276133">
    <property type="component" value="Unassembled WGS sequence"/>
</dbReference>
<dbReference type="InterPro" id="IPR017970">
    <property type="entry name" value="Homeobox_CS"/>
</dbReference>
<comment type="caution">
    <text evidence="9">The sequence shown here is derived from an EMBL/GenBank/DDBJ whole genome shotgun (WGS) entry which is preliminary data.</text>
</comment>
<dbReference type="CDD" id="cd00086">
    <property type="entry name" value="homeodomain"/>
    <property type="match status" value="1"/>
</dbReference>
<evidence type="ECO:0000256" key="2">
    <source>
        <dbReference type="ARBA" id="ARBA00023125"/>
    </source>
</evidence>
<name>A0A3M7RHH5_BRAPC</name>
<evidence type="ECO:0000256" key="6">
    <source>
        <dbReference type="RuleBase" id="RU000682"/>
    </source>
</evidence>
<accession>A0A3M7RHH5</accession>
<evidence type="ECO:0000256" key="5">
    <source>
        <dbReference type="PROSITE-ProRule" id="PRU00108"/>
    </source>
</evidence>
<organism evidence="9 10">
    <name type="scientific">Brachionus plicatilis</name>
    <name type="common">Marine rotifer</name>
    <name type="synonym">Brachionus muelleri</name>
    <dbReference type="NCBI Taxonomy" id="10195"/>
    <lineage>
        <taxon>Eukaryota</taxon>
        <taxon>Metazoa</taxon>
        <taxon>Spiralia</taxon>
        <taxon>Gnathifera</taxon>
        <taxon>Rotifera</taxon>
        <taxon>Eurotatoria</taxon>
        <taxon>Monogononta</taxon>
        <taxon>Pseudotrocha</taxon>
        <taxon>Ploima</taxon>
        <taxon>Brachionidae</taxon>
        <taxon>Brachionus</taxon>
    </lineage>
</organism>
<keyword evidence="10" id="KW-1185">Reference proteome</keyword>
<dbReference type="SMART" id="SM00389">
    <property type="entry name" value="HOX"/>
    <property type="match status" value="1"/>
</dbReference>